<proteinExistence type="predicted"/>
<dbReference type="PANTHER" id="PTHR33121:SF71">
    <property type="entry name" value="OXYGEN SENSOR PROTEIN DOSP"/>
    <property type="match status" value="1"/>
</dbReference>
<dbReference type="OrthoDB" id="9812358at2"/>
<comment type="caution">
    <text evidence="4">The sequence shown here is derived from an EMBL/GenBank/DDBJ whole genome shotgun (WGS) entry which is preliminary data.</text>
</comment>
<dbReference type="GO" id="GO:0000160">
    <property type="term" value="P:phosphorelay signal transduction system"/>
    <property type="evidence" value="ECO:0007669"/>
    <property type="project" value="InterPro"/>
</dbReference>
<organism evidence="4 5">
    <name type="scientific">Alkalilimnicola ehrlichii</name>
    <dbReference type="NCBI Taxonomy" id="351052"/>
    <lineage>
        <taxon>Bacteria</taxon>
        <taxon>Pseudomonadati</taxon>
        <taxon>Pseudomonadota</taxon>
        <taxon>Gammaproteobacteria</taxon>
        <taxon>Chromatiales</taxon>
        <taxon>Ectothiorhodospiraceae</taxon>
        <taxon>Alkalilimnicola</taxon>
    </lineage>
</organism>
<dbReference type="EMBL" id="NFZW01000024">
    <property type="protein sequence ID" value="RFA32910.1"/>
    <property type="molecule type" value="Genomic_DNA"/>
</dbReference>
<dbReference type="SUPFAM" id="SSF52172">
    <property type="entry name" value="CheY-like"/>
    <property type="match status" value="1"/>
</dbReference>
<evidence type="ECO:0000313" key="5">
    <source>
        <dbReference type="Proteomes" id="UP000256763"/>
    </source>
</evidence>
<gene>
    <name evidence="4" type="ORF">CAL65_18365</name>
</gene>
<dbReference type="Pfam" id="PF00072">
    <property type="entry name" value="Response_reg"/>
    <property type="match status" value="1"/>
</dbReference>
<keyword evidence="5" id="KW-1185">Reference proteome</keyword>
<dbReference type="Gene3D" id="3.40.50.2300">
    <property type="match status" value="1"/>
</dbReference>
<dbReference type="InterPro" id="IPR035919">
    <property type="entry name" value="EAL_sf"/>
</dbReference>
<dbReference type="Gene3D" id="3.20.20.450">
    <property type="entry name" value="EAL domain"/>
    <property type="match status" value="1"/>
</dbReference>
<dbReference type="PROSITE" id="PS50110">
    <property type="entry name" value="RESPONSE_REGULATORY"/>
    <property type="match status" value="1"/>
</dbReference>
<dbReference type="CDD" id="cd01948">
    <property type="entry name" value="EAL"/>
    <property type="match status" value="1"/>
</dbReference>
<dbReference type="SUPFAM" id="SSF141868">
    <property type="entry name" value="EAL domain-like"/>
    <property type="match status" value="1"/>
</dbReference>
<reference evidence="5" key="1">
    <citation type="submission" date="2017-05" db="EMBL/GenBank/DDBJ databases">
        <authorList>
            <person name="Sharma S."/>
            <person name="Sidhu C."/>
            <person name="Pinnaka A.K."/>
        </authorList>
    </citation>
    <scope>NUCLEOTIDE SEQUENCE [LARGE SCALE GENOMIC DNA]</scope>
    <source>
        <strain evidence="5">AK93</strain>
    </source>
</reference>
<dbReference type="Proteomes" id="UP000256763">
    <property type="component" value="Unassembled WGS sequence"/>
</dbReference>
<keyword evidence="1" id="KW-0597">Phosphoprotein</keyword>
<dbReference type="AlphaFoldDB" id="A0A3E0WIU8"/>
<evidence type="ECO:0000259" key="3">
    <source>
        <dbReference type="PROSITE" id="PS50883"/>
    </source>
</evidence>
<accession>A0A3E0WIU8</accession>
<name>A0A3E0WIU8_9GAMM</name>
<dbReference type="InterPro" id="IPR011006">
    <property type="entry name" value="CheY-like_superfamily"/>
</dbReference>
<evidence type="ECO:0008006" key="6">
    <source>
        <dbReference type="Google" id="ProtNLM"/>
    </source>
</evidence>
<dbReference type="SMART" id="SM00448">
    <property type="entry name" value="REC"/>
    <property type="match status" value="1"/>
</dbReference>
<feature type="modified residue" description="4-aspartylphosphate" evidence="1">
    <location>
        <position position="61"/>
    </location>
</feature>
<dbReference type="RefSeq" id="WP_116303341.1">
    <property type="nucleotide sequence ID" value="NZ_NFZV01000020.1"/>
</dbReference>
<dbReference type="PROSITE" id="PS50883">
    <property type="entry name" value="EAL"/>
    <property type="match status" value="1"/>
</dbReference>
<sequence>MRKERLSRLRALVVDDDPFMQELVKLTLERLGLADVQTAGDGREALDKINQGNPFDLVLCDLHMPGMDGIELLRHLSDFEFGGGLILFSGTDERILRAAVSLARARFLNVLGSIHKPVTLNALASLIFRFEEAAGCGKKTGQRVSVLTKHELKQSLAEDHLTLFYQPQVDMYSGAVVGVEALARLRHSTHGVLRPAAFVPLTEDDDLIVPFTEAILKQALNQALRWSEDGQKLRVAINLSAAALTQLDLPQIFADCCSGNGLPPELVMLEITESQITSDAIESLEVLTRMRLHGIQLSIDDFGTGYSSLERLKQIPFDELKIDGSFVHGAVSDITAKAIFTSSVALGKQLALSVLAEGVETPEDWSLALDLGCDLVQGYYVAHPMAPDDLNRWMRDWKGLANLPSH</sequence>
<dbReference type="Pfam" id="PF00563">
    <property type="entry name" value="EAL"/>
    <property type="match status" value="1"/>
</dbReference>
<dbReference type="InterPro" id="IPR001633">
    <property type="entry name" value="EAL_dom"/>
</dbReference>
<dbReference type="InterPro" id="IPR001789">
    <property type="entry name" value="Sig_transdc_resp-reg_receiver"/>
</dbReference>
<protein>
    <recommendedName>
        <fullName evidence="6">Diguanylate phosphodiesterase</fullName>
    </recommendedName>
</protein>
<dbReference type="InterPro" id="IPR050706">
    <property type="entry name" value="Cyclic-di-GMP_PDE-like"/>
</dbReference>
<evidence type="ECO:0000256" key="1">
    <source>
        <dbReference type="PROSITE-ProRule" id="PRU00169"/>
    </source>
</evidence>
<feature type="domain" description="Response regulatory" evidence="2">
    <location>
        <begin position="10"/>
        <end position="131"/>
    </location>
</feature>
<dbReference type="SMART" id="SM00052">
    <property type="entry name" value="EAL"/>
    <property type="match status" value="1"/>
</dbReference>
<evidence type="ECO:0000313" key="4">
    <source>
        <dbReference type="EMBL" id="RFA32910.1"/>
    </source>
</evidence>
<dbReference type="PANTHER" id="PTHR33121">
    <property type="entry name" value="CYCLIC DI-GMP PHOSPHODIESTERASE PDEF"/>
    <property type="match status" value="1"/>
</dbReference>
<evidence type="ECO:0000259" key="2">
    <source>
        <dbReference type="PROSITE" id="PS50110"/>
    </source>
</evidence>
<dbReference type="GO" id="GO:0071111">
    <property type="term" value="F:cyclic-guanylate-specific phosphodiesterase activity"/>
    <property type="evidence" value="ECO:0007669"/>
    <property type="project" value="InterPro"/>
</dbReference>
<feature type="domain" description="EAL" evidence="3">
    <location>
        <begin position="145"/>
        <end position="398"/>
    </location>
</feature>